<sequence length="138" mass="15979">MNKKYWPIVSILYCSILLVIPMVVVWLTSTSDFNGQKINNFYAILFTPIAIGFFSISLAILLTYFNLLKIDTFKYLIPLTAIFLTIILSSLTNLSIFWRMFITLVLAIIFSLLTNWIIYIIKDKLNNLKKQNNNTAIE</sequence>
<keyword evidence="1" id="KW-1133">Transmembrane helix</keyword>
<evidence type="ECO:0000313" key="2">
    <source>
        <dbReference type="EMBL" id="VEU60658.1"/>
    </source>
</evidence>
<accession>A0A449A8S6</accession>
<feature type="transmembrane region" description="Helical" evidence="1">
    <location>
        <begin position="72"/>
        <end position="91"/>
    </location>
</feature>
<protein>
    <submittedName>
        <fullName evidence="2">Uncharacterized protein</fullName>
    </submittedName>
</protein>
<dbReference type="RefSeq" id="WP_129687588.1">
    <property type="nucleotide sequence ID" value="NZ_LR214970.1"/>
</dbReference>
<evidence type="ECO:0000256" key="1">
    <source>
        <dbReference type="SAM" id="Phobius"/>
    </source>
</evidence>
<dbReference type="NCBIfam" id="NF046002">
    <property type="entry name" value="MAG3450_fam"/>
    <property type="match status" value="1"/>
</dbReference>
<feature type="transmembrane region" description="Helical" evidence="1">
    <location>
        <begin position="97"/>
        <end position="121"/>
    </location>
</feature>
<gene>
    <name evidence="2" type="ORF">NCTC10122_00256</name>
</gene>
<dbReference type="Proteomes" id="UP000290942">
    <property type="component" value="Chromosome"/>
</dbReference>
<reference evidence="2 3" key="1">
    <citation type="submission" date="2019-01" db="EMBL/GenBank/DDBJ databases">
        <authorList>
            <consortium name="Pathogen Informatics"/>
        </authorList>
    </citation>
    <scope>NUCLEOTIDE SEQUENCE [LARGE SCALE GENOMIC DNA]</scope>
    <source>
        <strain evidence="2 3">NCTC10122</strain>
    </source>
</reference>
<dbReference type="AlphaFoldDB" id="A0A449A8S6"/>
<organism evidence="2 3">
    <name type="scientific">Mycoplasmopsis bovigenitalium</name>
    <dbReference type="NCBI Taxonomy" id="2112"/>
    <lineage>
        <taxon>Bacteria</taxon>
        <taxon>Bacillati</taxon>
        <taxon>Mycoplasmatota</taxon>
        <taxon>Mycoplasmoidales</taxon>
        <taxon>Metamycoplasmataceae</taxon>
        <taxon>Mycoplasmopsis</taxon>
    </lineage>
</organism>
<proteinExistence type="predicted"/>
<feature type="transmembrane region" description="Helical" evidence="1">
    <location>
        <begin position="7"/>
        <end position="29"/>
    </location>
</feature>
<feature type="transmembrane region" description="Helical" evidence="1">
    <location>
        <begin position="41"/>
        <end position="65"/>
    </location>
</feature>
<name>A0A449A8S6_9BACT</name>
<keyword evidence="1" id="KW-0472">Membrane</keyword>
<keyword evidence="1" id="KW-0812">Transmembrane</keyword>
<evidence type="ECO:0000313" key="3">
    <source>
        <dbReference type="Proteomes" id="UP000290942"/>
    </source>
</evidence>
<dbReference type="EMBL" id="LR214970">
    <property type="protein sequence ID" value="VEU60658.1"/>
    <property type="molecule type" value="Genomic_DNA"/>
</dbReference>